<dbReference type="Proteomes" id="UP001633002">
    <property type="component" value="Unassembled WGS sequence"/>
</dbReference>
<dbReference type="AlphaFoldDB" id="A0ABD3HB16"/>
<accession>A0ABD3HB16</accession>
<dbReference type="EMBL" id="JBJQOH010000004">
    <property type="protein sequence ID" value="KAL3688713.1"/>
    <property type="molecule type" value="Genomic_DNA"/>
</dbReference>
<sequence>MASRKLEDTLYEIEQILFSADDEVLTMAIMEHYPHGYPTERPIPVPPPSPPHNEERKSCTLHRYSRWQIEIWYRHFERLALSAPLPLAVPHSFVRDVILDEIYNRDRILAAAEDRAWVQEMPREADGWDMLVAYGLPQVPLPELGGWVQE</sequence>
<name>A0ABD3HB16_9MARC</name>
<keyword evidence="2" id="KW-1185">Reference proteome</keyword>
<evidence type="ECO:0000313" key="1">
    <source>
        <dbReference type="EMBL" id="KAL3688713.1"/>
    </source>
</evidence>
<organism evidence="1 2">
    <name type="scientific">Riccia sorocarpa</name>
    <dbReference type="NCBI Taxonomy" id="122646"/>
    <lineage>
        <taxon>Eukaryota</taxon>
        <taxon>Viridiplantae</taxon>
        <taxon>Streptophyta</taxon>
        <taxon>Embryophyta</taxon>
        <taxon>Marchantiophyta</taxon>
        <taxon>Marchantiopsida</taxon>
        <taxon>Marchantiidae</taxon>
        <taxon>Marchantiales</taxon>
        <taxon>Ricciaceae</taxon>
        <taxon>Riccia</taxon>
    </lineage>
</organism>
<protein>
    <submittedName>
        <fullName evidence="1">Uncharacterized protein</fullName>
    </submittedName>
</protein>
<evidence type="ECO:0000313" key="2">
    <source>
        <dbReference type="Proteomes" id="UP001633002"/>
    </source>
</evidence>
<gene>
    <name evidence="1" type="ORF">R1sor_015022</name>
</gene>
<proteinExistence type="predicted"/>
<comment type="caution">
    <text evidence="1">The sequence shown here is derived from an EMBL/GenBank/DDBJ whole genome shotgun (WGS) entry which is preliminary data.</text>
</comment>
<reference evidence="1 2" key="1">
    <citation type="submission" date="2024-09" db="EMBL/GenBank/DDBJ databases">
        <title>Chromosome-scale assembly of Riccia sorocarpa.</title>
        <authorList>
            <person name="Paukszto L."/>
        </authorList>
    </citation>
    <scope>NUCLEOTIDE SEQUENCE [LARGE SCALE GENOMIC DNA]</scope>
    <source>
        <strain evidence="1">LP-2024</strain>
        <tissue evidence="1">Aerial parts of the thallus</tissue>
    </source>
</reference>